<sequence>MGVKIVIGLFLGGIGSVFAQQDSEENSHFTNYDDKVITSLYYFDTSNNFLFNYNLDGTDNYLEFQPNRREQIGVNLSYKFIDVSYGFSPSFFAKNKDNSDSKLFTLSTRLYHKKWMQSLTFINQKGFYVSNGEVQAPFPRMRTTKIGGTTSYIFNDKFSFKTIANQKEWQSKSAGSFIPNLSMYYTNFDLNDGGEDTKSNIFLTSLAPSYFYNFVINNHFLLSGGMSTGAGLTSVDGDVSTIYEWSASLKIGYNSDSFFTFVNLNYIDFIQDTTAQIRLNDEMSTVKTTVGYRFDPPKKVKEFYDKTTEKIGL</sequence>
<feature type="signal peptide" evidence="1">
    <location>
        <begin position="1"/>
        <end position="19"/>
    </location>
</feature>
<keyword evidence="3" id="KW-1185">Reference proteome</keyword>
<gene>
    <name evidence="2" type="ORF">M0M57_07315</name>
</gene>
<dbReference type="Pfam" id="PF14391">
    <property type="entry name" value="DUF4421"/>
    <property type="match status" value="1"/>
</dbReference>
<keyword evidence="1" id="KW-0732">Signal</keyword>
<name>A0ABY4KJB0_9FLAO</name>
<dbReference type="EMBL" id="CP096205">
    <property type="protein sequence ID" value="UPQ80639.1"/>
    <property type="molecule type" value="Genomic_DNA"/>
</dbReference>
<proteinExistence type="predicted"/>
<evidence type="ECO:0000313" key="2">
    <source>
        <dbReference type="EMBL" id="UPQ80639.1"/>
    </source>
</evidence>
<accession>A0ABY4KJB0</accession>
<dbReference type="RefSeq" id="WP_248436529.1">
    <property type="nucleotide sequence ID" value="NZ_CP096205.1"/>
</dbReference>
<feature type="chain" id="PRO_5047350827" evidence="1">
    <location>
        <begin position="20"/>
        <end position="313"/>
    </location>
</feature>
<protein>
    <submittedName>
        <fullName evidence="2">DUF4421 domain-containing protein</fullName>
    </submittedName>
</protein>
<organism evidence="2 3">
    <name type="scientific">Flavobacterium azooxidireducens</name>
    <dbReference type="NCBI Taxonomy" id="1871076"/>
    <lineage>
        <taxon>Bacteria</taxon>
        <taxon>Pseudomonadati</taxon>
        <taxon>Bacteroidota</taxon>
        <taxon>Flavobacteriia</taxon>
        <taxon>Flavobacteriales</taxon>
        <taxon>Flavobacteriaceae</taxon>
        <taxon>Flavobacterium</taxon>
    </lineage>
</organism>
<dbReference type="InterPro" id="IPR025535">
    <property type="entry name" value="DUF4421"/>
</dbReference>
<evidence type="ECO:0000256" key="1">
    <source>
        <dbReference type="SAM" id="SignalP"/>
    </source>
</evidence>
<reference evidence="2" key="1">
    <citation type="submission" date="2022-04" db="EMBL/GenBank/DDBJ databases">
        <title>Consumption of N2O by Flavobacterium azooxidireducens sp. nov. isolated from Decomposing Leaf Litter of Phragmites australis (Cav.).</title>
        <authorList>
            <person name="Behrendt U."/>
            <person name="Spanner T."/>
            <person name="Augustin J."/>
            <person name="Horn M.A."/>
            <person name="Kolb S."/>
            <person name="Ulrich A."/>
        </authorList>
    </citation>
    <scope>NUCLEOTIDE SEQUENCE</scope>
    <source>
        <strain evidence="2">IGB 4-14</strain>
    </source>
</reference>
<dbReference type="Proteomes" id="UP000830583">
    <property type="component" value="Chromosome"/>
</dbReference>
<evidence type="ECO:0000313" key="3">
    <source>
        <dbReference type="Proteomes" id="UP000830583"/>
    </source>
</evidence>